<evidence type="ECO:0000313" key="6">
    <source>
        <dbReference type="Proteomes" id="UP000602124"/>
    </source>
</evidence>
<keyword evidence="4" id="KW-1133">Transmembrane helix</keyword>
<reference evidence="5" key="1">
    <citation type="submission" date="2020-12" db="EMBL/GenBank/DDBJ databases">
        <title>Devosia sp. MSA67 isolated from Mo River.</title>
        <authorList>
            <person name="Ma F."/>
            <person name="Zi Z."/>
        </authorList>
    </citation>
    <scope>NUCLEOTIDE SEQUENCE</scope>
    <source>
        <strain evidence="5">MSA67</strain>
    </source>
</reference>
<dbReference type="Proteomes" id="UP000602124">
    <property type="component" value="Unassembled WGS sequence"/>
</dbReference>
<name>A0A934IQ02_9HYPH</name>
<feature type="transmembrane region" description="Helical" evidence="4">
    <location>
        <begin position="12"/>
        <end position="35"/>
    </location>
</feature>
<feature type="binding site" evidence="2">
    <location>
        <position position="84"/>
    </location>
    <ligand>
        <name>Cu cation</name>
        <dbReference type="ChEBI" id="CHEBI:23378"/>
    </ligand>
</feature>
<proteinExistence type="inferred from homology"/>
<evidence type="ECO:0000256" key="2">
    <source>
        <dbReference type="PIRSR" id="PIRSR603782-1"/>
    </source>
</evidence>
<evidence type="ECO:0000256" key="3">
    <source>
        <dbReference type="PIRSR" id="PIRSR603782-2"/>
    </source>
</evidence>
<feature type="disulfide bond" description="Redox-active" evidence="3">
    <location>
        <begin position="80"/>
        <end position="84"/>
    </location>
</feature>
<dbReference type="PANTHER" id="PTHR12151:SF25">
    <property type="entry name" value="LINALOOL DEHYDRATASE_ISOMERASE DOMAIN-CONTAINING PROTEIN"/>
    <property type="match status" value="1"/>
</dbReference>
<keyword evidence="6" id="KW-1185">Reference proteome</keyword>
<dbReference type="InterPro" id="IPR036249">
    <property type="entry name" value="Thioredoxin-like_sf"/>
</dbReference>
<keyword evidence="4" id="KW-0472">Membrane</keyword>
<dbReference type="SUPFAM" id="SSF52833">
    <property type="entry name" value="Thioredoxin-like"/>
    <property type="match status" value="1"/>
</dbReference>
<keyword evidence="4" id="KW-0812">Transmembrane</keyword>
<dbReference type="EMBL" id="JAEKMH010000002">
    <property type="protein sequence ID" value="MBJ3784704.1"/>
    <property type="molecule type" value="Genomic_DNA"/>
</dbReference>
<dbReference type="PANTHER" id="PTHR12151">
    <property type="entry name" value="ELECTRON TRANSPORT PROTIN SCO1/SENC FAMILY MEMBER"/>
    <property type="match status" value="1"/>
</dbReference>
<comment type="similarity">
    <text evidence="1">Belongs to the SCO1/2 family.</text>
</comment>
<dbReference type="GO" id="GO:0046872">
    <property type="term" value="F:metal ion binding"/>
    <property type="evidence" value="ECO:0007669"/>
    <property type="project" value="UniProtKB-KW"/>
</dbReference>
<evidence type="ECO:0000256" key="1">
    <source>
        <dbReference type="ARBA" id="ARBA00010996"/>
    </source>
</evidence>
<dbReference type="CDD" id="cd02968">
    <property type="entry name" value="SCO"/>
    <property type="match status" value="1"/>
</dbReference>
<accession>A0A934IQ02</accession>
<dbReference type="AlphaFoldDB" id="A0A934IQ02"/>
<feature type="binding site" evidence="2">
    <location>
        <position position="168"/>
    </location>
    <ligand>
        <name>Cu cation</name>
        <dbReference type="ChEBI" id="CHEBI:23378"/>
    </ligand>
</feature>
<gene>
    <name evidence="5" type="ORF">JEQ47_08240</name>
</gene>
<dbReference type="Pfam" id="PF02630">
    <property type="entry name" value="SCO1-SenC"/>
    <property type="match status" value="1"/>
</dbReference>
<feature type="binding site" evidence="2">
    <location>
        <position position="80"/>
    </location>
    <ligand>
        <name>Cu cation</name>
        <dbReference type="ChEBI" id="CHEBI:23378"/>
    </ligand>
</feature>
<evidence type="ECO:0000313" key="5">
    <source>
        <dbReference type="EMBL" id="MBJ3784704.1"/>
    </source>
</evidence>
<sequence length="205" mass="21787">MAENREAAGGRRLLQAGLWLLIGAAAIIATAAWYWPGQQTLDIADYGGGSYALVDHRGNPFTPESLIGQPALLFFGYTNCPDVCPITLGQIAAWFEELGADAKDVGAYLVTVDPARDTAPALADYLSWAGNRVTGVTGSPDQVSSLMKAWHVTAEQVPGLDGSYTVDHTASVFLVDAGGRFRGTIAYLEAWDTAVAKLRRLATTP</sequence>
<evidence type="ECO:0000256" key="4">
    <source>
        <dbReference type="SAM" id="Phobius"/>
    </source>
</evidence>
<keyword evidence="2" id="KW-0479">Metal-binding</keyword>
<keyword evidence="2" id="KW-0186">Copper</keyword>
<protein>
    <submittedName>
        <fullName evidence="5">SCO family protein</fullName>
    </submittedName>
</protein>
<dbReference type="Gene3D" id="3.40.30.10">
    <property type="entry name" value="Glutaredoxin"/>
    <property type="match status" value="1"/>
</dbReference>
<dbReference type="InterPro" id="IPR003782">
    <property type="entry name" value="SCO1/SenC"/>
</dbReference>
<keyword evidence="3" id="KW-1015">Disulfide bond</keyword>
<organism evidence="5 6">
    <name type="scientific">Devosia sediminis</name>
    <dbReference type="NCBI Taxonomy" id="2798801"/>
    <lineage>
        <taxon>Bacteria</taxon>
        <taxon>Pseudomonadati</taxon>
        <taxon>Pseudomonadota</taxon>
        <taxon>Alphaproteobacteria</taxon>
        <taxon>Hyphomicrobiales</taxon>
        <taxon>Devosiaceae</taxon>
        <taxon>Devosia</taxon>
    </lineage>
</organism>
<comment type="caution">
    <text evidence="5">The sequence shown here is derived from an EMBL/GenBank/DDBJ whole genome shotgun (WGS) entry which is preliminary data.</text>
</comment>